<accession>A0A8D8AK54</accession>
<dbReference type="EMBL" id="HBUE01031921">
    <property type="protein sequence ID" value="CAG6456873.1"/>
    <property type="molecule type" value="Transcribed_RNA"/>
</dbReference>
<feature type="region of interest" description="Disordered" evidence="1">
    <location>
        <begin position="1"/>
        <end position="129"/>
    </location>
</feature>
<organism evidence="2">
    <name type="scientific">Culex pipiens</name>
    <name type="common">House mosquito</name>
    <dbReference type="NCBI Taxonomy" id="7175"/>
    <lineage>
        <taxon>Eukaryota</taxon>
        <taxon>Metazoa</taxon>
        <taxon>Ecdysozoa</taxon>
        <taxon>Arthropoda</taxon>
        <taxon>Hexapoda</taxon>
        <taxon>Insecta</taxon>
        <taxon>Pterygota</taxon>
        <taxon>Neoptera</taxon>
        <taxon>Endopterygota</taxon>
        <taxon>Diptera</taxon>
        <taxon>Nematocera</taxon>
        <taxon>Culicoidea</taxon>
        <taxon>Culicidae</taxon>
        <taxon>Culicinae</taxon>
        <taxon>Culicini</taxon>
        <taxon>Culex</taxon>
        <taxon>Culex</taxon>
    </lineage>
</organism>
<sequence>MLPRVRQLSSSRNFQDRRSYQRQGGADRAEGNGNRRRRAGTSQGRRNEHHQHNHHDFHGVSNVRINRGPFHVPNHARRGQQQPAGYQNQRNHQSGRDSLHRQPSEDFRHHAGTRGGYATGFSGSGVVAQ</sequence>
<protein>
    <submittedName>
        <fullName evidence="2">(northern house mosquito) hypothetical protein</fullName>
    </submittedName>
</protein>
<feature type="compositionally biased region" description="Polar residues" evidence="1">
    <location>
        <begin position="79"/>
        <end position="92"/>
    </location>
</feature>
<proteinExistence type="predicted"/>
<feature type="compositionally biased region" description="Basic and acidic residues" evidence="1">
    <location>
        <begin position="14"/>
        <end position="30"/>
    </location>
</feature>
<reference evidence="2" key="1">
    <citation type="submission" date="2021-05" db="EMBL/GenBank/DDBJ databases">
        <authorList>
            <person name="Alioto T."/>
            <person name="Alioto T."/>
            <person name="Gomez Garrido J."/>
        </authorList>
    </citation>
    <scope>NUCLEOTIDE SEQUENCE</scope>
</reference>
<evidence type="ECO:0000256" key="1">
    <source>
        <dbReference type="SAM" id="MobiDB-lite"/>
    </source>
</evidence>
<name>A0A8D8AK54_CULPI</name>
<feature type="compositionally biased region" description="Basic and acidic residues" evidence="1">
    <location>
        <begin position="94"/>
        <end position="109"/>
    </location>
</feature>
<dbReference type="AlphaFoldDB" id="A0A8D8AK54"/>
<evidence type="ECO:0000313" key="2">
    <source>
        <dbReference type="EMBL" id="CAG6456873.1"/>
    </source>
</evidence>